<dbReference type="OrthoDB" id="679547at2"/>
<keyword evidence="3" id="KW-1185">Reference proteome</keyword>
<dbReference type="EMBL" id="CP043450">
    <property type="protein sequence ID" value="QEM12986.1"/>
    <property type="molecule type" value="Genomic_DNA"/>
</dbReference>
<keyword evidence="1" id="KW-0732">Signal</keyword>
<organism evidence="2 3">
    <name type="scientific">Mucilaginibacter rubeus</name>
    <dbReference type="NCBI Taxonomy" id="2027860"/>
    <lineage>
        <taxon>Bacteria</taxon>
        <taxon>Pseudomonadati</taxon>
        <taxon>Bacteroidota</taxon>
        <taxon>Sphingobacteriia</taxon>
        <taxon>Sphingobacteriales</taxon>
        <taxon>Sphingobacteriaceae</taxon>
        <taxon>Mucilaginibacter</taxon>
    </lineage>
</organism>
<name>A0A5C1I550_9SPHI</name>
<gene>
    <name evidence="2" type="ORF">DEO27_024230</name>
</gene>
<sequence>MNLTLSQCLILKIFKKCILRCSFRYVILVAFITNSCFAQNGNLKLSDLTAHQKNSKVYLHFDRDNYAPGDTAWFKAYLVEGGNTKWRSKNFYLEVYTGDGHMRQRITAPIFESTASGSIILPDTGGLKGVYCRAYTAQLLKETAGNGYITRIPVMYTGTHQATQDSTVANPHFLPEGGDWINGLPSLVAFSFTDNNDIPVNIKGVVKCDDKVLVNFETSHDGMGNMTMLPEAGKDYIAEWKTADGLNHSVRLPERKSRGVAMHVNDLKDGKKFFVYRTKTVEENNKNLVIIATIDGNQVYEAKISLSESEAVNGVIPLKGLPTGIMEIKLLNADRVPIAARLTFVNNFNYKFDVDTQFVAVDKRKRTLNKIRLFVSDTIRSNISVSVSDYSSSGHFSRNGDIISSLLLTGDLRGKIINPYYYFSEGGDKANELDLVMLTHGWRKYNWADSVEKQKISSLVDHNYLTISGNVNAAAKSRDGFSGLNMNVIVQAADSSSVLVPVKTDKSGAFFKDGLIFYGDAKLYFRLPEKSIETDLHSAVLNNGLIDSAQTLRKELRDEQFQLIGDNRNVSAIPVVHRTHNNVKALKEVKITAKAITENQKVDETYTLGIFSGGISKNFNIGNDKKALNFVSLFQYLLGKIPGLEISNPVSLTPSASWRGRVSFFLNNQKSSASDIRNIGMEEFDYVKVYDPAAGGIFGAYAGVIAVYTKKGKGYNFNNQDNKYNTLRGYSPPIAFYSPEYATAVNLGVPDVRKTLYWNPNIIFDKRAKEYIIQFYNNDLAEKFKLVLEGINSEGKLAHIEKVF</sequence>
<dbReference type="Proteomes" id="UP000251402">
    <property type="component" value="Chromosome"/>
</dbReference>
<feature type="signal peptide" evidence="1">
    <location>
        <begin position="1"/>
        <end position="38"/>
    </location>
</feature>
<protein>
    <submittedName>
        <fullName evidence="2">Uncharacterized protein</fullName>
    </submittedName>
</protein>
<dbReference type="KEGG" id="mrub:DEO27_024230"/>
<feature type="chain" id="PRO_5023063391" evidence="1">
    <location>
        <begin position="39"/>
        <end position="804"/>
    </location>
</feature>
<accession>A0A5C1I550</accession>
<dbReference type="AlphaFoldDB" id="A0A5C1I550"/>
<evidence type="ECO:0000313" key="2">
    <source>
        <dbReference type="EMBL" id="QEM12986.1"/>
    </source>
</evidence>
<reference evidence="2" key="1">
    <citation type="submission" date="2019-08" db="EMBL/GenBank/DDBJ databases">
        <title>Comparative genome analysis confer to the adaptation heavy metal polluted environment.</title>
        <authorList>
            <person name="Li Y."/>
        </authorList>
    </citation>
    <scope>NUCLEOTIDE SEQUENCE [LARGE SCALE GENOMIC DNA]</scope>
    <source>
        <strain evidence="2">P1</strain>
    </source>
</reference>
<proteinExistence type="predicted"/>
<dbReference type="RefSeq" id="WP_112574919.1">
    <property type="nucleotide sequence ID" value="NZ_CP043450.1"/>
</dbReference>
<evidence type="ECO:0000256" key="1">
    <source>
        <dbReference type="SAM" id="SignalP"/>
    </source>
</evidence>
<evidence type="ECO:0000313" key="3">
    <source>
        <dbReference type="Proteomes" id="UP000251402"/>
    </source>
</evidence>